<evidence type="ECO:0000259" key="3">
    <source>
        <dbReference type="Pfam" id="PF00501"/>
    </source>
</evidence>
<dbReference type="InterPro" id="IPR020845">
    <property type="entry name" value="AMP-binding_CS"/>
</dbReference>
<dbReference type="AlphaFoldDB" id="A0AAU0URD9"/>
<keyword evidence="6" id="KW-1185">Reference proteome</keyword>
<proteinExistence type="inferred from homology"/>
<dbReference type="RefSeq" id="WP_366922241.1">
    <property type="nucleotide sequence ID" value="NZ_CP121694.1"/>
</dbReference>
<dbReference type="KEGG" id="dbc:MFMK1_002686"/>
<dbReference type="PANTHER" id="PTHR43767:SF1">
    <property type="entry name" value="NONRIBOSOMAL PEPTIDE SYNTHASE PES1 (EUROFUNG)-RELATED"/>
    <property type="match status" value="1"/>
</dbReference>
<feature type="domain" description="AMP-dependent synthetase/ligase" evidence="3">
    <location>
        <begin position="8"/>
        <end position="375"/>
    </location>
</feature>
<accession>A0AAU0URD9</accession>
<dbReference type="Gene3D" id="3.30.300.30">
    <property type="match status" value="1"/>
</dbReference>
<dbReference type="EMBL" id="CP121694">
    <property type="protein sequence ID" value="WRO22845.1"/>
    <property type="molecule type" value="Genomic_DNA"/>
</dbReference>
<sequence length="515" mass="57814">MNVGSYLTRAAVSYPDNIAQVFGDKKYTYKEMNQRVNSLAAALRNMGLQKGDRIGIYQKNSHCFMETLFACFKLGCCAIPMNFRLHPKEVVYHLNDARAAAVFFSKDFNEDLKDITKELPHTEHYISQADPAEGQLDYEKLISDNWTEEEQMVDVDKDDLAWLFYTSGTTGRPKGAMLTHANLVATSVGWSADLMHLHPEDIALQAAPLSHGGGIHAIAVVAKAGTNIVQEYFRAKDVLEAIDNFKVTNFWGVPTMIKMLADYPEVSDYDLSSLKWVVYGGAPMYVEDLKKAIEKIGPVFVQIFGQGETPMTGTYLRPQEHVIDGSEEEVRRLLSAGIERTCTEVKIFDEEDKEASPGVKGEIVVRGPAVMTGYWERPEETEKTLRGGWLHTGDVGYKDKYGYIYLVDRSKDVIISGGANVYPRELEEVLAQHPRIHEVAVIGMPDEYWGEIVVAVVVTKPGLDLGEDDVVQFCADNLAGYKKPKRVEFLNKLPKSAYGKILKRELRDMFTNDKK</sequence>
<protein>
    <submittedName>
        <fullName evidence="5">Long-chain fatty acid--CoA ligase</fullName>
    </submittedName>
</protein>
<comment type="similarity">
    <text evidence="1">Belongs to the ATP-dependent AMP-binding enzyme family.</text>
</comment>
<evidence type="ECO:0000313" key="5">
    <source>
        <dbReference type="EMBL" id="WRO22845.1"/>
    </source>
</evidence>
<dbReference type="InterPro" id="IPR042099">
    <property type="entry name" value="ANL_N_sf"/>
</dbReference>
<dbReference type="InterPro" id="IPR050237">
    <property type="entry name" value="ATP-dep_AMP-bd_enzyme"/>
</dbReference>
<name>A0AAU0URD9_9FIRM</name>
<dbReference type="InterPro" id="IPR045851">
    <property type="entry name" value="AMP-bd_C_sf"/>
</dbReference>
<dbReference type="CDD" id="cd17631">
    <property type="entry name" value="FACL_FadD13-like"/>
    <property type="match status" value="1"/>
</dbReference>
<dbReference type="Pfam" id="PF13193">
    <property type="entry name" value="AMP-binding_C"/>
    <property type="match status" value="1"/>
</dbReference>
<dbReference type="PROSITE" id="PS00455">
    <property type="entry name" value="AMP_BINDING"/>
    <property type="match status" value="1"/>
</dbReference>
<evidence type="ECO:0000256" key="1">
    <source>
        <dbReference type="ARBA" id="ARBA00006432"/>
    </source>
</evidence>
<dbReference type="InterPro" id="IPR000873">
    <property type="entry name" value="AMP-dep_synth/lig_dom"/>
</dbReference>
<reference evidence="5 6" key="1">
    <citation type="submission" date="2023-04" db="EMBL/GenBank/DDBJ databases">
        <authorList>
            <person name="Hsu D."/>
        </authorList>
    </citation>
    <scope>NUCLEOTIDE SEQUENCE [LARGE SCALE GENOMIC DNA]</scope>
    <source>
        <strain evidence="5 6">MK1</strain>
    </source>
</reference>
<evidence type="ECO:0000313" key="6">
    <source>
        <dbReference type="Proteomes" id="UP001329915"/>
    </source>
</evidence>
<dbReference type="Pfam" id="PF00501">
    <property type="entry name" value="AMP-binding"/>
    <property type="match status" value="1"/>
</dbReference>
<evidence type="ECO:0000259" key="4">
    <source>
        <dbReference type="Pfam" id="PF13193"/>
    </source>
</evidence>
<dbReference type="Proteomes" id="UP001329915">
    <property type="component" value="Chromosome"/>
</dbReference>
<dbReference type="Gene3D" id="3.40.50.12780">
    <property type="entry name" value="N-terminal domain of ligase-like"/>
    <property type="match status" value="1"/>
</dbReference>
<evidence type="ECO:0000256" key="2">
    <source>
        <dbReference type="ARBA" id="ARBA00022598"/>
    </source>
</evidence>
<dbReference type="PANTHER" id="PTHR43767">
    <property type="entry name" value="LONG-CHAIN-FATTY-ACID--COA LIGASE"/>
    <property type="match status" value="1"/>
</dbReference>
<feature type="domain" description="AMP-binding enzyme C-terminal" evidence="4">
    <location>
        <begin position="425"/>
        <end position="500"/>
    </location>
</feature>
<gene>
    <name evidence="5" type="ORF">MFMK1_002686</name>
</gene>
<dbReference type="NCBIfam" id="NF004837">
    <property type="entry name" value="PRK06187.1"/>
    <property type="match status" value="1"/>
</dbReference>
<keyword evidence="2 5" id="KW-0436">Ligase</keyword>
<organism evidence="5 6">
    <name type="scientific">Metallumcola ferriviriculae</name>
    <dbReference type="NCBI Taxonomy" id="3039180"/>
    <lineage>
        <taxon>Bacteria</taxon>
        <taxon>Bacillati</taxon>
        <taxon>Bacillota</taxon>
        <taxon>Clostridia</taxon>
        <taxon>Neomoorellales</taxon>
        <taxon>Desulfitibacteraceae</taxon>
        <taxon>Metallumcola</taxon>
    </lineage>
</organism>
<dbReference type="GO" id="GO:0016878">
    <property type="term" value="F:acid-thiol ligase activity"/>
    <property type="evidence" value="ECO:0007669"/>
    <property type="project" value="UniProtKB-ARBA"/>
</dbReference>
<dbReference type="InterPro" id="IPR025110">
    <property type="entry name" value="AMP-bd_C"/>
</dbReference>
<dbReference type="SUPFAM" id="SSF56801">
    <property type="entry name" value="Acetyl-CoA synthetase-like"/>
    <property type="match status" value="1"/>
</dbReference>
<dbReference type="FunFam" id="3.30.300.30:FF:000008">
    <property type="entry name" value="2,3-dihydroxybenzoate-AMP ligase"/>
    <property type="match status" value="1"/>
</dbReference>